<sequence>MQSVNRVVPFWHFVWFLSTNIFTMKGRSTKPQLVSSNERFCRFLEEYCPVVTETYYPTIWCWEGRVQTLLRPFITSRPQVQYRK</sequence>
<proteinExistence type="predicted"/>
<dbReference type="EMBL" id="PPHD01046751">
    <property type="protein sequence ID" value="POI23712.1"/>
    <property type="molecule type" value="Genomic_DNA"/>
</dbReference>
<gene>
    <name evidence="1" type="ORF">CIB84_012540</name>
</gene>
<dbReference type="AlphaFoldDB" id="A0A2P4SHX3"/>
<comment type="caution">
    <text evidence="1">The sequence shown here is derived from an EMBL/GenBank/DDBJ whole genome shotgun (WGS) entry which is preliminary data.</text>
</comment>
<keyword evidence="2" id="KW-1185">Reference proteome</keyword>
<reference evidence="1 2" key="1">
    <citation type="submission" date="2018-01" db="EMBL/GenBank/DDBJ databases">
        <title>Comparison of the Chinese Bamboo Partridge and Red Junglefowl genome sequences highlights the importance of demography in genome evolution.</title>
        <authorList>
            <person name="Tiley G.P."/>
            <person name="Kimball R.T."/>
            <person name="Braun E.L."/>
            <person name="Burleigh J.G."/>
        </authorList>
    </citation>
    <scope>NUCLEOTIDE SEQUENCE [LARGE SCALE GENOMIC DNA]</scope>
    <source>
        <strain evidence="1">RTK389</strain>
        <tissue evidence="1">Blood</tissue>
    </source>
</reference>
<dbReference type="OrthoDB" id="247542at2759"/>
<evidence type="ECO:0000313" key="1">
    <source>
        <dbReference type="EMBL" id="POI23712.1"/>
    </source>
</evidence>
<protein>
    <submittedName>
        <fullName evidence="1">Uncharacterized protein</fullName>
    </submittedName>
</protein>
<organism evidence="1 2">
    <name type="scientific">Bambusicola thoracicus</name>
    <name type="common">Chinese bamboo-partridge</name>
    <name type="synonym">Perdix thoracica</name>
    <dbReference type="NCBI Taxonomy" id="9083"/>
    <lineage>
        <taxon>Eukaryota</taxon>
        <taxon>Metazoa</taxon>
        <taxon>Chordata</taxon>
        <taxon>Craniata</taxon>
        <taxon>Vertebrata</taxon>
        <taxon>Euteleostomi</taxon>
        <taxon>Archelosauria</taxon>
        <taxon>Archosauria</taxon>
        <taxon>Dinosauria</taxon>
        <taxon>Saurischia</taxon>
        <taxon>Theropoda</taxon>
        <taxon>Coelurosauria</taxon>
        <taxon>Aves</taxon>
        <taxon>Neognathae</taxon>
        <taxon>Galloanserae</taxon>
        <taxon>Galliformes</taxon>
        <taxon>Phasianidae</taxon>
        <taxon>Perdicinae</taxon>
        <taxon>Bambusicola</taxon>
    </lineage>
</organism>
<dbReference type="Proteomes" id="UP000237246">
    <property type="component" value="Unassembled WGS sequence"/>
</dbReference>
<name>A0A2P4SHX3_BAMTH</name>
<evidence type="ECO:0000313" key="2">
    <source>
        <dbReference type="Proteomes" id="UP000237246"/>
    </source>
</evidence>
<accession>A0A2P4SHX3</accession>